<evidence type="ECO:0000313" key="1">
    <source>
        <dbReference type="EMBL" id="CAG8585173.1"/>
    </source>
</evidence>
<keyword evidence="2" id="KW-1185">Reference proteome</keyword>
<proteinExistence type="predicted"/>
<organism evidence="1 2">
    <name type="scientific">Racocetra persica</name>
    <dbReference type="NCBI Taxonomy" id="160502"/>
    <lineage>
        <taxon>Eukaryota</taxon>
        <taxon>Fungi</taxon>
        <taxon>Fungi incertae sedis</taxon>
        <taxon>Mucoromycota</taxon>
        <taxon>Glomeromycotina</taxon>
        <taxon>Glomeromycetes</taxon>
        <taxon>Diversisporales</taxon>
        <taxon>Gigasporaceae</taxon>
        <taxon>Racocetra</taxon>
    </lineage>
</organism>
<protein>
    <submittedName>
        <fullName evidence="1">12343_t:CDS:1</fullName>
    </submittedName>
</protein>
<comment type="caution">
    <text evidence="1">The sequence shown here is derived from an EMBL/GenBank/DDBJ whole genome shotgun (WGS) entry which is preliminary data.</text>
</comment>
<accession>A0ACA9MDE6</accession>
<reference evidence="1" key="1">
    <citation type="submission" date="2021-06" db="EMBL/GenBank/DDBJ databases">
        <authorList>
            <person name="Kallberg Y."/>
            <person name="Tangrot J."/>
            <person name="Rosling A."/>
        </authorList>
    </citation>
    <scope>NUCLEOTIDE SEQUENCE</scope>
    <source>
        <strain evidence="1">MA461A</strain>
    </source>
</reference>
<gene>
    <name evidence="1" type="ORF">RPERSI_LOCUS5314</name>
</gene>
<feature type="non-terminal residue" evidence="1">
    <location>
        <position position="1"/>
    </location>
</feature>
<evidence type="ECO:0000313" key="2">
    <source>
        <dbReference type="Proteomes" id="UP000789920"/>
    </source>
</evidence>
<dbReference type="EMBL" id="CAJVQC010007876">
    <property type="protein sequence ID" value="CAG8585173.1"/>
    <property type="molecule type" value="Genomic_DNA"/>
</dbReference>
<name>A0ACA9MDE6_9GLOM</name>
<dbReference type="Proteomes" id="UP000789920">
    <property type="component" value="Unassembled WGS sequence"/>
</dbReference>
<sequence>FVHPVNALDIQSAIKCGAKLNFTVIARSGGHSLEGYSIEDRDCDLIVDLRYMNKIIMDMAIQTAIIETGNTLDTLFRSLNEHVFAFPTGECSTASVDGIILGGGHRYLMRKFGMSSDNILDAQIVLANRTIINHAKGYHDLFWALRGARNAGYSSLNEAKPHIQEFIKLTKSKNESCIELDWYYANIADMTRQN</sequence>